<keyword evidence="8" id="KW-0539">Nucleus</keyword>
<dbReference type="CDD" id="cd18793">
    <property type="entry name" value="SF2_C_SNF"/>
    <property type="match status" value="1"/>
</dbReference>
<feature type="region of interest" description="Disordered" evidence="9">
    <location>
        <begin position="696"/>
        <end position="768"/>
    </location>
</feature>
<evidence type="ECO:0000256" key="3">
    <source>
        <dbReference type="ARBA" id="ARBA00022741"/>
    </source>
</evidence>
<dbReference type="SUPFAM" id="SSF52540">
    <property type="entry name" value="P-loop containing nucleoside triphosphate hydrolases"/>
    <property type="match status" value="2"/>
</dbReference>
<dbReference type="InterPro" id="IPR001650">
    <property type="entry name" value="Helicase_C-like"/>
</dbReference>
<feature type="compositionally biased region" description="Polar residues" evidence="9">
    <location>
        <begin position="283"/>
        <end position="293"/>
    </location>
</feature>
<evidence type="ECO:0000259" key="11">
    <source>
        <dbReference type="PROSITE" id="PS51194"/>
    </source>
</evidence>
<dbReference type="PANTHER" id="PTHR45797">
    <property type="entry name" value="RAD54-LIKE"/>
    <property type="match status" value="1"/>
</dbReference>
<dbReference type="InterPro" id="IPR038718">
    <property type="entry name" value="SNF2-like_sf"/>
</dbReference>
<keyword evidence="5" id="KW-0347">Helicase</keyword>
<dbReference type="GO" id="GO:0005524">
    <property type="term" value="F:ATP binding"/>
    <property type="evidence" value="ECO:0007669"/>
    <property type="project" value="UniProtKB-KW"/>
</dbReference>
<dbReference type="GO" id="GO:0004386">
    <property type="term" value="F:helicase activity"/>
    <property type="evidence" value="ECO:0007669"/>
    <property type="project" value="UniProtKB-KW"/>
</dbReference>
<feature type="compositionally biased region" description="Polar residues" evidence="9">
    <location>
        <begin position="1897"/>
        <end position="1908"/>
    </location>
</feature>
<dbReference type="EMBL" id="AFQF01001219">
    <property type="protein sequence ID" value="EGU85789.1"/>
    <property type="molecule type" value="Genomic_DNA"/>
</dbReference>
<evidence type="ECO:0000256" key="1">
    <source>
        <dbReference type="ARBA" id="ARBA00004123"/>
    </source>
</evidence>
<keyword evidence="6" id="KW-0067">ATP-binding</keyword>
<protein>
    <recommendedName>
        <fullName evidence="13">DNA repair protein rhp54</fullName>
    </recommendedName>
</protein>
<dbReference type="Pfam" id="PF00271">
    <property type="entry name" value="Helicase_C"/>
    <property type="match status" value="1"/>
</dbReference>
<dbReference type="Gene3D" id="3.40.50.10810">
    <property type="entry name" value="Tandem AAA-ATPase domain"/>
    <property type="match status" value="1"/>
</dbReference>
<sequence length="1979" mass="224022">MAYSRSRCEPIYTSFQSTSGATSAPSWPMSLAESRDSTKLLRLLSQAFDTQAFIFSERLGFYFDAKTQRGFSLEWPLSNAAKRRRLCTFLPTHILVAGPLLSRPVTKAHALKYNKDSHKNYLCSSKHVCHQMDDIEDDPYSWDIDVVVNRLCAPGVPWSRDPAFLATRIQEEEFDGKTLLTFEHVCSRQELMDCLGIRIARHKAALAEAIVTLRSRSKGYWEWQADFRRKQSGFPGEETEASTHATEQRRSSNLPNGDHHKEKETPVSVSDTNGTIPHAAGNPLQQELDSQNHTHTHQAHDQLQLATHSRQPPIHEPPDQIPEVDERSSKRRRVAPMLLTDIPRNADPAFLPTEADVLDYATTKAGMKFADDNSAGFPWDNAPSYAYLGKGKISREDMLTPVGMLSSLLNESDDSFTSFSIHTIPPGRRLAANNILKRLLTGRYRIHMHSSRSPSHLSNESDEILELTDLDNELDAETLREIKEEEAENERLDALDDNPQPYPFVTPERIAEILNEAITAIEENWAEKKLPKYERKAYSLWQKSRRLGIKGIQIQNAYKTAKHLIERLQKLCLEIQKTDSASEAHYREAAKSLEQSLEDKKYQEWLIKLLESSRPPPKPQTVARPKPRAVRQLDTLALMEDEVLTSSEEEDFVVPDDHMDVIENGLTTDRDSTPPPMKQEWGDFNTDFMDLTQDDMDEPRGLGYDMTNPIDLTSPAKQANSPLNGDRGNAVPPRKNLSEREALDAGPSDAAITNGESLATDDPANVENKPLEPDVVCCQAPINHVSKKGHDENQSREIQPEKTQSPRHDGGFHPPPIESFGDLQQLASQPLKKYVKRNDRWRLLIGEMWHMEHARRKSAVDLILSDHPNNVWEEHIQPYLFEPLEDPEQLPQGNVKVVLFDVARVKFFEPLCLFVAALTPHFPQDSQIYRQDTDILDDLFPEEQDEMDDFDDVVEEGRAGRRRPKEKEIIRDKAAVDLRERENQRLREQEARRKKLRETLALDGSVSRDGTRLIINESKEEDQGLIYIHEDIGRRIKDHQIDGVRFIWNQIVRDPSVRQGCLLAHTMGLGKTMQVITVLVALAEAAQSKDPSVVAQIPEDLREPRILVLCPAALVDNWIDELLKWAPADLLGELRKVSSNTPVEERAAVVSSWASGRGVLTLGYEMFKKIMNLSEELADLLTNRPDVVIADEAHKMKNRESQTNLASSRFRTKSRIALTGSPLSNSVLEYFAMIDWVAPNFLGPFSEFSHIYASPVERGLYNDSTPAEKRRAQMRLKALEQLVAPKINRHTIAALKSDLPPKQEFIIFVPPTTPQKQLYQLYIRGVAREGTDSQAETFAAINHLGLICSHPRCFEAKVKAIQKGIRSNSDNEDKSFPKSMIPEFLETLHSFRDLETPTLSLKTELLTIILDEARQVKDKVLIFSQSLHTLDYIENMCRMQRRTVSRLDGSTPVPSRQRQTKDFNEGSKEVFLISTTAGGVGLNIQGANRVVIFDVRYNPSDEQQAVGRAYRIGQQKPVFVYRFMVAGTFEDNLHNRQVFKMQLASRVVDKKNPISWSKRKGDVVSVIRHCPPSDLTPYLGKDRILDKLINHRENGESIRSIVTTDTFEEEDLGAALTEDEKKQVAQMIELNRLRETNPEEYLRAKDRVDLKEQARLHGEQGELLRASSLSQQFVPRLIDDTSDMLHHARFPPPATAPALGQDMLGAGKLSHETSSPTNRPVSQQPTASSHGPAPMPMAGANTFFGEHNHSGPLIEPHSTPIISAQPRASPIFKQGGVFNVTENPAMVEFEGCLRESLQKMQQRNVLQTGGDPGEMAKSTTMRVNEVRRKGQYGLLPDTKHWRVLIRLLSHQKWVIAIVTGFIAPEYLAQAEEKDLEKRLEAINALTETEIATRALEKTSSPDPNNLQNIRRRSSHRGEKPSRATDDMKIMREAADNRRNRAFRLPPWANEALFEEKTRTSPAMGTREGQFGFRDVTPGL</sequence>
<evidence type="ECO:0008006" key="13">
    <source>
        <dbReference type="Google" id="ProtNLM"/>
    </source>
</evidence>
<keyword evidence="7" id="KW-0238">DNA-binding</keyword>
<dbReference type="OrthoDB" id="2020972at2759"/>
<dbReference type="InterPro" id="IPR014001">
    <property type="entry name" value="Helicase_ATP-bd"/>
</dbReference>
<accession>F9FB85</accession>
<evidence type="ECO:0000256" key="2">
    <source>
        <dbReference type="ARBA" id="ARBA00007025"/>
    </source>
</evidence>
<dbReference type="PROSITE" id="PS51194">
    <property type="entry name" value="HELICASE_CTER"/>
    <property type="match status" value="1"/>
</dbReference>
<dbReference type="InterPro" id="IPR027417">
    <property type="entry name" value="P-loop_NTPase"/>
</dbReference>
<feature type="compositionally biased region" description="Basic and acidic residues" evidence="9">
    <location>
        <begin position="788"/>
        <end position="811"/>
    </location>
</feature>
<evidence type="ECO:0000256" key="9">
    <source>
        <dbReference type="SAM" id="MobiDB-lite"/>
    </source>
</evidence>
<dbReference type="PANTHER" id="PTHR45797:SF1">
    <property type="entry name" value="HELICASE ARIP4"/>
    <property type="match status" value="1"/>
</dbReference>
<dbReference type="PROSITE" id="PS51192">
    <property type="entry name" value="HELICASE_ATP_BIND_1"/>
    <property type="match status" value="1"/>
</dbReference>
<dbReference type="GO" id="GO:0003677">
    <property type="term" value="F:DNA binding"/>
    <property type="evidence" value="ECO:0007669"/>
    <property type="project" value="UniProtKB-KW"/>
</dbReference>
<dbReference type="GO" id="GO:0005634">
    <property type="term" value="C:nucleus"/>
    <property type="evidence" value="ECO:0007669"/>
    <property type="project" value="UniProtKB-SubCell"/>
</dbReference>
<evidence type="ECO:0000256" key="7">
    <source>
        <dbReference type="ARBA" id="ARBA00023125"/>
    </source>
</evidence>
<evidence type="ECO:0000259" key="10">
    <source>
        <dbReference type="PROSITE" id="PS51192"/>
    </source>
</evidence>
<feature type="domain" description="Helicase ATP-binding" evidence="10">
    <location>
        <begin position="1052"/>
        <end position="1240"/>
    </location>
</feature>
<organism evidence="12">
    <name type="scientific">Fusarium oxysporum (strain Fo5176)</name>
    <name type="common">Fusarium vascular wilt</name>
    <dbReference type="NCBI Taxonomy" id="660025"/>
    <lineage>
        <taxon>Eukaryota</taxon>
        <taxon>Fungi</taxon>
        <taxon>Dikarya</taxon>
        <taxon>Ascomycota</taxon>
        <taxon>Pezizomycotina</taxon>
        <taxon>Sordariomycetes</taxon>
        <taxon>Hypocreomycetidae</taxon>
        <taxon>Hypocreales</taxon>
        <taxon>Nectriaceae</taxon>
        <taxon>Fusarium</taxon>
        <taxon>Fusarium oxysporum species complex</taxon>
    </lineage>
</organism>
<evidence type="ECO:0000313" key="12">
    <source>
        <dbReference type="EMBL" id="EGU85789.1"/>
    </source>
</evidence>
<feature type="domain" description="Helicase C-terminal" evidence="11">
    <location>
        <begin position="1401"/>
        <end position="1554"/>
    </location>
</feature>
<dbReference type="InterPro" id="IPR049730">
    <property type="entry name" value="SNF2/RAD54-like_C"/>
</dbReference>
<feature type="compositionally biased region" description="Basic and acidic residues" evidence="9">
    <location>
        <begin position="1915"/>
        <end position="1927"/>
    </location>
</feature>
<dbReference type="Pfam" id="PF00176">
    <property type="entry name" value="SNF2-rel_dom"/>
    <property type="match status" value="1"/>
</dbReference>
<keyword evidence="3" id="KW-0547">Nucleotide-binding</keyword>
<gene>
    <name evidence="12" type="ORF">FOXB_03637</name>
</gene>
<comment type="subcellular location">
    <subcellularLocation>
        <location evidence="1">Nucleus</location>
    </subcellularLocation>
</comment>
<dbReference type="GO" id="GO:0016887">
    <property type="term" value="F:ATP hydrolysis activity"/>
    <property type="evidence" value="ECO:0007669"/>
    <property type="project" value="InterPro"/>
</dbReference>
<evidence type="ECO:0000256" key="6">
    <source>
        <dbReference type="ARBA" id="ARBA00022840"/>
    </source>
</evidence>
<dbReference type="STRING" id="660025.F9FB85"/>
<dbReference type="InterPro" id="IPR044574">
    <property type="entry name" value="ARIP4-like"/>
</dbReference>
<feature type="compositionally biased region" description="Polar residues" evidence="9">
    <location>
        <begin position="1712"/>
        <end position="1729"/>
    </location>
</feature>
<keyword evidence="4" id="KW-0378">Hydrolase</keyword>
<dbReference type="InterPro" id="IPR056026">
    <property type="entry name" value="DUF7607"/>
</dbReference>
<dbReference type="PaxDb" id="5507-FOXG_02150P0"/>
<dbReference type="SMART" id="SM00490">
    <property type="entry name" value="HELICc"/>
    <property type="match status" value="1"/>
</dbReference>
<feature type="region of interest" description="Disordered" evidence="9">
    <location>
        <begin position="1958"/>
        <end position="1979"/>
    </location>
</feature>
<reference evidence="12" key="1">
    <citation type="journal article" date="2012" name="Mol. Plant Microbe Interact.">
        <title>A highly conserved effector in Fusarium oxysporum is required for full virulence on Arabidopsis.</title>
        <authorList>
            <person name="Thatcher L.F."/>
            <person name="Gardiner D.M."/>
            <person name="Kazan K."/>
            <person name="Manners J."/>
        </authorList>
    </citation>
    <scope>NUCLEOTIDE SEQUENCE [LARGE SCALE GENOMIC DNA]</scope>
    <source>
        <strain evidence="12">Fo5176</strain>
    </source>
</reference>
<evidence type="ECO:0000256" key="4">
    <source>
        <dbReference type="ARBA" id="ARBA00022801"/>
    </source>
</evidence>
<dbReference type="SMART" id="SM00487">
    <property type="entry name" value="DEXDc"/>
    <property type="match status" value="1"/>
</dbReference>
<comment type="similarity">
    <text evidence="2">Belongs to the SNF2/RAD54 helicase family.</text>
</comment>
<name>F9FB85_FUSOF</name>
<dbReference type="Pfam" id="PF24580">
    <property type="entry name" value="DUF7607"/>
    <property type="match status" value="1"/>
</dbReference>
<feature type="region of interest" description="Disordered" evidence="9">
    <location>
        <begin position="785"/>
        <end position="820"/>
    </location>
</feature>
<feature type="region of interest" description="Disordered" evidence="9">
    <location>
        <begin position="1893"/>
        <end position="1927"/>
    </location>
</feature>
<proteinExistence type="inferred from homology"/>
<comment type="caution">
    <text evidence="12">The sequence shown here is derived from an EMBL/GenBank/DDBJ whole genome shotgun (WGS) entry which is preliminary data.</text>
</comment>
<evidence type="ECO:0000256" key="5">
    <source>
        <dbReference type="ARBA" id="ARBA00022806"/>
    </source>
</evidence>
<feature type="region of interest" description="Disordered" evidence="9">
    <location>
        <begin position="231"/>
        <end position="331"/>
    </location>
</feature>
<dbReference type="InterPro" id="IPR000330">
    <property type="entry name" value="SNF2_N"/>
</dbReference>
<evidence type="ECO:0000256" key="8">
    <source>
        <dbReference type="ARBA" id="ARBA00023242"/>
    </source>
</evidence>
<dbReference type="Gene3D" id="3.40.50.300">
    <property type="entry name" value="P-loop containing nucleotide triphosphate hydrolases"/>
    <property type="match status" value="1"/>
</dbReference>
<feature type="region of interest" description="Disordered" evidence="9">
    <location>
        <begin position="1706"/>
        <end position="1740"/>
    </location>
</feature>